<sequence>MVRNRRDWLATLPENSVGAEIGVMEGQFSRVILDVARPERLFLVDHWTSALPGEKGAKRHAEQAVRLRTTLREVCKEIATGQVRLVVAFSVEAAGMLGERSLDWVYIDAHHSYQAVTEDLEAWFPKVKLGGVIAGHDYQKECVVKAVYDFTRDKKLTPVEVTTDPFPAGRNPPPSFFFTKLG</sequence>
<name>A0A0F9F4K7_9ZZZZ</name>
<dbReference type="Gene3D" id="3.40.50.150">
    <property type="entry name" value="Vaccinia Virus protein VP39"/>
    <property type="match status" value="1"/>
</dbReference>
<evidence type="ECO:0008006" key="2">
    <source>
        <dbReference type="Google" id="ProtNLM"/>
    </source>
</evidence>
<dbReference type="Pfam" id="PF13578">
    <property type="entry name" value="Methyltransf_24"/>
    <property type="match status" value="1"/>
</dbReference>
<comment type="caution">
    <text evidence="1">The sequence shown here is derived from an EMBL/GenBank/DDBJ whole genome shotgun (WGS) entry which is preliminary data.</text>
</comment>
<protein>
    <recommendedName>
        <fullName evidence="2">Class I SAM-dependent methyltransferase</fullName>
    </recommendedName>
</protein>
<gene>
    <name evidence="1" type="ORF">LCGC14_2075290</name>
</gene>
<dbReference type="EMBL" id="LAZR01024970">
    <property type="protein sequence ID" value="KKL73401.1"/>
    <property type="molecule type" value="Genomic_DNA"/>
</dbReference>
<accession>A0A0F9F4K7</accession>
<organism evidence="1">
    <name type="scientific">marine sediment metagenome</name>
    <dbReference type="NCBI Taxonomy" id="412755"/>
    <lineage>
        <taxon>unclassified sequences</taxon>
        <taxon>metagenomes</taxon>
        <taxon>ecological metagenomes</taxon>
    </lineage>
</organism>
<dbReference type="InterPro" id="IPR029063">
    <property type="entry name" value="SAM-dependent_MTases_sf"/>
</dbReference>
<dbReference type="AlphaFoldDB" id="A0A0F9F4K7"/>
<dbReference type="PANTHER" id="PTHR37909">
    <property type="entry name" value="S-ADENOSYL-L-METHIONINE-DEPENDENT METHYLTRANSFERASES SUPERFAMILY PROTEIN"/>
    <property type="match status" value="1"/>
</dbReference>
<dbReference type="SUPFAM" id="SSF53335">
    <property type="entry name" value="S-adenosyl-L-methionine-dependent methyltransferases"/>
    <property type="match status" value="1"/>
</dbReference>
<dbReference type="PANTHER" id="PTHR37909:SF1">
    <property type="entry name" value="S-ADENOSYL-L-METHIONINE-DEPENDENT METHYLTRANSFERASES SUPERFAMILY PROTEIN"/>
    <property type="match status" value="1"/>
</dbReference>
<reference evidence="1" key="1">
    <citation type="journal article" date="2015" name="Nature">
        <title>Complex archaea that bridge the gap between prokaryotes and eukaryotes.</title>
        <authorList>
            <person name="Spang A."/>
            <person name="Saw J.H."/>
            <person name="Jorgensen S.L."/>
            <person name="Zaremba-Niedzwiedzka K."/>
            <person name="Martijn J."/>
            <person name="Lind A.E."/>
            <person name="van Eijk R."/>
            <person name="Schleper C."/>
            <person name="Guy L."/>
            <person name="Ettema T.J."/>
        </authorList>
    </citation>
    <scope>NUCLEOTIDE SEQUENCE</scope>
</reference>
<proteinExistence type="predicted"/>
<evidence type="ECO:0000313" key="1">
    <source>
        <dbReference type="EMBL" id="KKL73401.1"/>
    </source>
</evidence>